<sequence length="120" mass="12646">MNYLHLTEDAEGISHFEDCPIEMSAADFAPPAPPMPVSEAEPAAALLYLVLPAGWSGAQHPSPRRQVAFCLAGRLRVVAGDGEVREIGPGGIWRMEDTGGSGHVSSVIGSKNVELAIVQL</sequence>
<gene>
    <name evidence="1" type="ORF">ACFQ2S_06775</name>
</gene>
<protein>
    <submittedName>
        <fullName evidence="1">Cupin</fullName>
    </submittedName>
</protein>
<comment type="caution">
    <text evidence="1">The sequence shown here is derived from an EMBL/GenBank/DDBJ whole genome shotgun (WGS) entry which is preliminary data.</text>
</comment>
<dbReference type="RefSeq" id="WP_386073697.1">
    <property type="nucleotide sequence ID" value="NZ_JBHTJT010000008.1"/>
</dbReference>
<dbReference type="InterPro" id="IPR011051">
    <property type="entry name" value="RmlC_Cupin_sf"/>
</dbReference>
<evidence type="ECO:0000313" key="2">
    <source>
        <dbReference type="Proteomes" id="UP001597108"/>
    </source>
</evidence>
<proteinExistence type="predicted"/>
<dbReference type="Proteomes" id="UP001597108">
    <property type="component" value="Unassembled WGS sequence"/>
</dbReference>
<dbReference type="EMBL" id="JBHTJT010000008">
    <property type="protein sequence ID" value="MFD0979357.1"/>
    <property type="molecule type" value="Genomic_DNA"/>
</dbReference>
<reference evidence="2" key="1">
    <citation type="journal article" date="2019" name="Int. J. Syst. Evol. Microbiol.">
        <title>The Global Catalogue of Microorganisms (GCM) 10K type strain sequencing project: providing services to taxonomists for standard genome sequencing and annotation.</title>
        <authorList>
            <consortium name="The Broad Institute Genomics Platform"/>
            <consortium name="The Broad Institute Genome Sequencing Center for Infectious Disease"/>
            <person name="Wu L."/>
            <person name="Ma J."/>
        </authorList>
    </citation>
    <scope>NUCLEOTIDE SEQUENCE [LARGE SCALE GENOMIC DNA]</scope>
    <source>
        <strain evidence="2">CCUG 60524</strain>
    </source>
</reference>
<accession>A0ABW3IMN7</accession>
<keyword evidence="2" id="KW-1185">Reference proteome</keyword>
<evidence type="ECO:0000313" key="1">
    <source>
        <dbReference type="EMBL" id="MFD0979357.1"/>
    </source>
</evidence>
<dbReference type="SUPFAM" id="SSF51182">
    <property type="entry name" value="RmlC-like cupins"/>
    <property type="match status" value="1"/>
</dbReference>
<organism evidence="1 2">
    <name type="scientific">Tropicimonas aquimaris</name>
    <dbReference type="NCBI Taxonomy" id="914152"/>
    <lineage>
        <taxon>Bacteria</taxon>
        <taxon>Pseudomonadati</taxon>
        <taxon>Pseudomonadota</taxon>
        <taxon>Alphaproteobacteria</taxon>
        <taxon>Rhodobacterales</taxon>
        <taxon>Roseobacteraceae</taxon>
        <taxon>Tropicimonas</taxon>
    </lineage>
</organism>
<dbReference type="InterPro" id="IPR014710">
    <property type="entry name" value="RmlC-like_jellyroll"/>
</dbReference>
<name>A0ABW3IMN7_9RHOB</name>
<dbReference type="Gene3D" id="2.60.120.10">
    <property type="entry name" value="Jelly Rolls"/>
    <property type="match status" value="1"/>
</dbReference>